<dbReference type="KEGG" id="ssyi:EKG83_18355"/>
<evidence type="ECO:0000313" key="5">
    <source>
        <dbReference type="Proteomes" id="UP000325787"/>
    </source>
</evidence>
<gene>
    <name evidence="4" type="ORF">EKG83_18355</name>
</gene>
<dbReference type="AlphaFoldDB" id="A0A5Q0GZX6"/>
<dbReference type="InterPro" id="IPR005183">
    <property type="entry name" value="DUF305_CopM-like"/>
</dbReference>
<feature type="chain" id="PRO_5024958106" evidence="2">
    <location>
        <begin position="21"/>
        <end position="207"/>
    </location>
</feature>
<dbReference type="RefSeq" id="WP_033434142.1">
    <property type="nucleotide sequence ID" value="NZ_CP034550.1"/>
</dbReference>
<dbReference type="Gene3D" id="1.20.1260.10">
    <property type="match status" value="1"/>
</dbReference>
<feature type="signal peptide" evidence="2">
    <location>
        <begin position="1"/>
        <end position="20"/>
    </location>
</feature>
<keyword evidence="5" id="KW-1185">Reference proteome</keyword>
<evidence type="ECO:0000259" key="3">
    <source>
        <dbReference type="Pfam" id="PF03713"/>
    </source>
</evidence>
<dbReference type="Proteomes" id="UP000325787">
    <property type="component" value="Chromosome"/>
</dbReference>
<reference evidence="5" key="1">
    <citation type="journal article" date="2021" name="Curr. Microbiol.">
        <title>Complete genome of nocamycin-producing strain Saccharothrix syringae NRRL B-16468 reveals the biosynthetic potential for secondary metabolites.</title>
        <authorList>
            <person name="Mo X."/>
            <person name="Yang S."/>
        </authorList>
    </citation>
    <scope>NUCLEOTIDE SEQUENCE [LARGE SCALE GENOMIC DNA]</scope>
    <source>
        <strain evidence="5">ATCC 51364 / DSM 43886 / JCM 6844 / KCTC 9398 / NBRC 14523 / NRRL B-16468 / INA 2240</strain>
    </source>
</reference>
<sequence>MRVVLIAVLAAVLVGCTSQASDEAPVIVPQGPGEPARTLSPEDVGTDRWVAPSEADVTYVAKMIVHHRQALEMSALAPERAQDATVKGLASRINDTQGPEIGAMEQWQREYAQQAPAHGHSGSQPEFDHAAMPGMASAADLAALAAARGADFDRLYVRLMTAHHEGALKMAVEVLSNGSDVRVEEMANDVIVTQTDEIERMKAIALP</sequence>
<evidence type="ECO:0000256" key="1">
    <source>
        <dbReference type="SAM" id="MobiDB-lite"/>
    </source>
</evidence>
<organism evidence="4 5">
    <name type="scientific">Saccharothrix syringae</name>
    <name type="common">Nocardiopsis syringae</name>
    <dbReference type="NCBI Taxonomy" id="103733"/>
    <lineage>
        <taxon>Bacteria</taxon>
        <taxon>Bacillati</taxon>
        <taxon>Actinomycetota</taxon>
        <taxon>Actinomycetes</taxon>
        <taxon>Pseudonocardiales</taxon>
        <taxon>Pseudonocardiaceae</taxon>
        <taxon>Saccharothrix</taxon>
    </lineage>
</organism>
<protein>
    <submittedName>
        <fullName evidence="4">DUF305 domain-containing protein</fullName>
    </submittedName>
</protein>
<dbReference type="PANTHER" id="PTHR36933:SF1">
    <property type="entry name" value="SLL0788 PROTEIN"/>
    <property type="match status" value="1"/>
</dbReference>
<keyword evidence="2" id="KW-0732">Signal</keyword>
<dbReference type="PROSITE" id="PS51257">
    <property type="entry name" value="PROKAR_LIPOPROTEIN"/>
    <property type="match status" value="1"/>
</dbReference>
<dbReference type="Pfam" id="PF03713">
    <property type="entry name" value="DUF305"/>
    <property type="match status" value="1"/>
</dbReference>
<name>A0A5Q0GZX6_SACSY</name>
<feature type="domain" description="DUF305" evidence="3">
    <location>
        <begin position="56"/>
        <end position="204"/>
    </location>
</feature>
<evidence type="ECO:0000313" key="4">
    <source>
        <dbReference type="EMBL" id="QFZ19144.1"/>
    </source>
</evidence>
<dbReference type="OrthoDB" id="26872at2"/>
<dbReference type="InterPro" id="IPR012347">
    <property type="entry name" value="Ferritin-like"/>
</dbReference>
<dbReference type="EMBL" id="CP034550">
    <property type="protein sequence ID" value="QFZ19144.1"/>
    <property type="molecule type" value="Genomic_DNA"/>
</dbReference>
<feature type="region of interest" description="Disordered" evidence="1">
    <location>
        <begin position="25"/>
        <end position="46"/>
    </location>
</feature>
<dbReference type="PANTHER" id="PTHR36933">
    <property type="entry name" value="SLL0788 PROTEIN"/>
    <property type="match status" value="1"/>
</dbReference>
<evidence type="ECO:0000256" key="2">
    <source>
        <dbReference type="SAM" id="SignalP"/>
    </source>
</evidence>
<accession>A0A5Q0GZX6</accession>
<proteinExistence type="predicted"/>